<dbReference type="InterPro" id="IPR011047">
    <property type="entry name" value="Quinoprotein_ADH-like_sf"/>
</dbReference>
<evidence type="ECO:0000259" key="1">
    <source>
        <dbReference type="Pfam" id="PF00501"/>
    </source>
</evidence>
<gene>
    <name evidence="2" type="ORF">NQ318_010498</name>
</gene>
<dbReference type="SUPFAM" id="SSF50998">
    <property type="entry name" value="Quinoprotein alcohol dehydrogenase-like"/>
    <property type="match status" value="1"/>
</dbReference>
<dbReference type="PANTHER" id="PTHR44394:SF1">
    <property type="entry name" value="BETA-ALANINE-ACTIVATING ENZYME"/>
    <property type="match status" value="1"/>
</dbReference>
<dbReference type="AlphaFoldDB" id="A0AAV8YG50"/>
<protein>
    <recommendedName>
        <fullName evidence="1">AMP-dependent synthetase/ligase domain-containing protein</fullName>
    </recommendedName>
</protein>
<dbReference type="Gene3D" id="3.40.50.12780">
    <property type="entry name" value="N-terminal domain of ligase-like"/>
    <property type="match status" value="1"/>
</dbReference>
<evidence type="ECO:0000313" key="2">
    <source>
        <dbReference type="EMBL" id="KAJ8949864.1"/>
    </source>
</evidence>
<dbReference type="PANTHER" id="PTHR44394">
    <property type="entry name" value="BETA-ALANINE-ACTIVATING ENZYME"/>
    <property type="match status" value="1"/>
</dbReference>
<dbReference type="Proteomes" id="UP001162162">
    <property type="component" value="Unassembled WGS sequence"/>
</dbReference>
<evidence type="ECO:0000313" key="3">
    <source>
        <dbReference type="Proteomes" id="UP001162162"/>
    </source>
</evidence>
<dbReference type="InterPro" id="IPR000873">
    <property type="entry name" value="AMP-dep_synth/lig_dom"/>
</dbReference>
<proteinExistence type="predicted"/>
<dbReference type="SUPFAM" id="SSF56801">
    <property type="entry name" value="Acetyl-CoA synthetase-like"/>
    <property type="match status" value="1"/>
</dbReference>
<dbReference type="EMBL" id="JAPWTK010000108">
    <property type="protein sequence ID" value="KAJ8949864.1"/>
    <property type="molecule type" value="Genomic_DNA"/>
</dbReference>
<comment type="caution">
    <text evidence="2">The sequence shown here is derived from an EMBL/GenBank/DDBJ whole genome shotgun (WGS) entry which is preliminary data.</text>
</comment>
<sequence>MQLSLKNVDKTITKLKLNWILSLNDIEEITNFEKVQRLQISENDNLVLWQKKTTVYRDFDYRNIFCVIQTSGTTGENKMIRVPHTCLETNTNALRNTFGLNSKDIIYWGTPLTFDPSMVELLLALQSRACLLIVSYKVSLNPYYLYKALINRATVLQMVPSVFLRWREPQIKEILNSRLRILAFGGENFPKSVLNYKRSGDLRIFNLYGISEISCWATIHEIDNKMNYDEIPVGECLEETFLELRDEENKVVNFGEGEIIISSSSRICYVDNEKTEDNGKPVLRKTGDIARICEKGIFLVGRKNKIIKRFGHRINLTKTESLIFQFTSLESRCIWSSKYNKILTFILIKNLDASIKDKTLDKLRVKLLGILPEEGFPDVIKIVENFPVTPHGKLDEKALEKLYLTSKVILSAEEAFSEIWCNYFGINKEAIDTIIIYTFFEMGGNSIAALQFIAEFEALTDSQYPNEMYRNIFEKSLGECLDCLKQLNPVRKRSGTEIFSPVMKKQKPSENFLRMLWSYDLKACVDGSPLVFSKEHDIFVCVGSFSNIFVVLNGNGGNVYKKTFPDTFECKPVVSPCGNYLFTGCFNGTMYCIDFMKKDIVWEYVTGGKIKNSACFCKDDLAIVFGSYDKHMHCVSVQ</sequence>
<dbReference type="Gene3D" id="2.130.10.10">
    <property type="entry name" value="YVTN repeat-like/Quinoprotein amine dehydrogenase"/>
    <property type="match status" value="1"/>
</dbReference>
<dbReference type="InterPro" id="IPR015943">
    <property type="entry name" value="WD40/YVTN_repeat-like_dom_sf"/>
</dbReference>
<feature type="domain" description="AMP-dependent synthetase/ligase" evidence="1">
    <location>
        <begin position="47"/>
        <end position="264"/>
    </location>
</feature>
<dbReference type="InterPro" id="IPR045851">
    <property type="entry name" value="AMP-bd_C_sf"/>
</dbReference>
<accession>A0AAV8YG50</accession>
<dbReference type="Pfam" id="PF00501">
    <property type="entry name" value="AMP-binding"/>
    <property type="match status" value="1"/>
</dbReference>
<dbReference type="InterPro" id="IPR052091">
    <property type="entry name" value="Beta-ala_Activ/Resist"/>
</dbReference>
<dbReference type="GO" id="GO:0043041">
    <property type="term" value="P:amino acid activation for nonribosomal peptide biosynthetic process"/>
    <property type="evidence" value="ECO:0007669"/>
    <property type="project" value="TreeGrafter"/>
</dbReference>
<name>A0AAV8YG50_9CUCU</name>
<reference evidence="2" key="1">
    <citation type="journal article" date="2023" name="Insect Mol. Biol.">
        <title>Genome sequencing provides insights into the evolution of gene families encoding plant cell wall-degrading enzymes in longhorned beetles.</title>
        <authorList>
            <person name="Shin N.R."/>
            <person name="Okamura Y."/>
            <person name="Kirsch R."/>
            <person name="Pauchet Y."/>
        </authorList>
    </citation>
    <scope>NUCLEOTIDE SEQUENCE</scope>
    <source>
        <strain evidence="2">AMC_N1</strain>
    </source>
</reference>
<keyword evidence="3" id="KW-1185">Reference proteome</keyword>
<dbReference type="Gene3D" id="3.30.300.30">
    <property type="match status" value="1"/>
</dbReference>
<organism evidence="2 3">
    <name type="scientific">Aromia moschata</name>
    <dbReference type="NCBI Taxonomy" id="1265417"/>
    <lineage>
        <taxon>Eukaryota</taxon>
        <taxon>Metazoa</taxon>
        <taxon>Ecdysozoa</taxon>
        <taxon>Arthropoda</taxon>
        <taxon>Hexapoda</taxon>
        <taxon>Insecta</taxon>
        <taxon>Pterygota</taxon>
        <taxon>Neoptera</taxon>
        <taxon>Endopterygota</taxon>
        <taxon>Coleoptera</taxon>
        <taxon>Polyphaga</taxon>
        <taxon>Cucujiformia</taxon>
        <taxon>Chrysomeloidea</taxon>
        <taxon>Cerambycidae</taxon>
        <taxon>Cerambycinae</taxon>
        <taxon>Callichromatini</taxon>
        <taxon>Aromia</taxon>
    </lineage>
</organism>
<dbReference type="InterPro" id="IPR042099">
    <property type="entry name" value="ANL_N_sf"/>
</dbReference>
<feature type="non-terminal residue" evidence="2">
    <location>
        <position position="638"/>
    </location>
</feature>